<protein>
    <submittedName>
        <fullName evidence="2">Uncharacterized protein</fullName>
    </submittedName>
</protein>
<evidence type="ECO:0000313" key="3">
    <source>
        <dbReference type="Proteomes" id="UP000069940"/>
    </source>
</evidence>
<dbReference type="GeneID" id="134291281"/>
<proteinExistence type="predicted"/>
<reference evidence="3" key="1">
    <citation type="journal article" date="2015" name="Proc. Natl. Acad. Sci. U.S.A.">
        <title>Genome sequence of the Asian Tiger mosquito, Aedes albopictus, reveals insights into its biology, genetics, and evolution.</title>
        <authorList>
            <person name="Chen X.G."/>
            <person name="Jiang X."/>
            <person name="Gu J."/>
            <person name="Xu M."/>
            <person name="Wu Y."/>
            <person name="Deng Y."/>
            <person name="Zhang C."/>
            <person name="Bonizzoni M."/>
            <person name="Dermauw W."/>
            <person name="Vontas J."/>
            <person name="Armbruster P."/>
            <person name="Huang X."/>
            <person name="Yang Y."/>
            <person name="Zhang H."/>
            <person name="He W."/>
            <person name="Peng H."/>
            <person name="Liu Y."/>
            <person name="Wu K."/>
            <person name="Chen J."/>
            <person name="Lirakis M."/>
            <person name="Topalis P."/>
            <person name="Van Leeuwen T."/>
            <person name="Hall A.B."/>
            <person name="Jiang X."/>
            <person name="Thorpe C."/>
            <person name="Mueller R.L."/>
            <person name="Sun C."/>
            <person name="Waterhouse R.M."/>
            <person name="Yan G."/>
            <person name="Tu Z.J."/>
            <person name="Fang X."/>
            <person name="James A.A."/>
        </authorList>
    </citation>
    <scope>NUCLEOTIDE SEQUENCE [LARGE SCALE GENOMIC DNA]</scope>
    <source>
        <strain evidence="3">Foshan</strain>
    </source>
</reference>
<dbReference type="EnsemblMetazoa" id="AALFPA23_015494.R22525">
    <property type="protein sequence ID" value="AALFPA23_015494.P22525"/>
    <property type="gene ID" value="AALFPA23_015494"/>
</dbReference>
<name>A0ABM1Z6B7_AEDAL</name>
<feature type="compositionally biased region" description="Polar residues" evidence="1">
    <location>
        <begin position="48"/>
        <end position="73"/>
    </location>
</feature>
<sequence>MNQLIVDRKVSDVEEELEEALEEEYLIEDPQHNADLNEDPFAEDESQKWPSTNDNSTTPFSDQGDSSVDSTPDSGGVVELPEKKKYYFSANYFVKKYTRQKNGICINEKSNVPEKVFGNNLSEVQRCIWNFVKPHLCREVDVQEADGIKVAWLLKEEPDIRDIHKFVYLRDSKRKTLIKMDQLGEGKLMLNWREKVMNVFAFACSQSISSVAIWEEVNKCLLKPSDTDRAGAPSNVILDELVQDLRHKNSHLRSHDSGWIQWANWIHSSPAHLQESLMTQLPPPELKAMFWSLPVSEGSRAECLREGLVVAQNIVQNLAPDIHALCDKAEQLTNLAFDVKVAAQGLKERLDMCSRPVHFETFFLRFSVTHQIINPHAKPRLQSKIEPN</sequence>
<dbReference type="Proteomes" id="UP000069940">
    <property type="component" value="Unassembled WGS sequence"/>
</dbReference>
<dbReference type="RefSeq" id="XP_062714786.1">
    <property type="nucleotide sequence ID" value="XM_062858802.1"/>
</dbReference>
<feature type="region of interest" description="Disordered" evidence="1">
    <location>
        <begin position="23"/>
        <end position="76"/>
    </location>
</feature>
<reference evidence="2" key="2">
    <citation type="submission" date="2025-05" db="UniProtKB">
        <authorList>
            <consortium name="EnsemblMetazoa"/>
        </authorList>
    </citation>
    <scope>IDENTIFICATION</scope>
    <source>
        <strain evidence="2">Foshan</strain>
    </source>
</reference>
<organism evidence="2 3">
    <name type="scientific">Aedes albopictus</name>
    <name type="common">Asian tiger mosquito</name>
    <name type="synonym">Stegomyia albopicta</name>
    <dbReference type="NCBI Taxonomy" id="7160"/>
    <lineage>
        <taxon>Eukaryota</taxon>
        <taxon>Metazoa</taxon>
        <taxon>Ecdysozoa</taxon>
        <taxon>Arthropoda</taxon>
        <taxon>Hexapoda</taxon>
        <taxon>Insecta</taxon>
        <taxon>Pterygota</taxon>
        <taxon>Neoptera</taxon>
        <taxon>Endopterygota</taxon>
        <taxon>Diptera</taxon>
        <taxon>Nematocera</taxon>
        <taxon>Culicoidea</taxon>
        <taxon>Culicidae</taxon>
        <taxon>Culicinae</taxon>
        <taxon>Aedini</taxon>
        <taxon>Aedes</taxon>
        <taxon>Stegomyia</taxon>
    </lineage>
</organism>
<keyword evidence="3" id="KW-1185">Reference proteome</keyword>
<evidence type="ECO:0000256" key="1">
    <source>
        <dbReference type="SAM" id="MobiDB-lite"/>
    </source>
</evidence>
<accession>A0ABM1Z6B7</accession>
<evidence type="ECO:0000313" key="2">
    <source>
        <dbReference type="EnsemblMetazoa" id="AALFPA23_015494.P22525"/>
    </source>
</evidence>